<proteinExistence type="predicted"/>
<gene>
    <name evidence="1" type="ORF">S12H4_25618</name>
</gene>
<organism evidence="1">
    <name type="scientific">marine sediment metagenome</name>
    <dbReference type="NCBI Taxonomy" id="412755"/>
    <lineage>
        <taxon>unclassified sequences</taxon>
        <taxon>metagenomes</taxon>
        <taxon>ecological metagenomes</taxon>
    </lineage>
</organism>
<evidence type="ECO:0000313" key="1">
    <source>
        <dbReference type="EMBL" id="GAI75911.1"/>
    </source>
</evidence>
<feature type="non-terminal residue" evidence="1">
    <location>
        <position position="1"/>
    </location>
</feature>
<reference evidence="1" key="1">
    <citation type="journal article" date="2014" name="Front. Microbiol.">
        <title>High frequency of phylogenetically diverse reductive dehalogenase-homologous genes in deep subseafloor sedimentary metagenomes.</title>
        <authorList>
            <person name="Kawai M."/>
            <person name="Futagami T."/>
            <person name="Toyoda A."/>
            <person name="Takaki Y."/>
            <person name="Nishi S."/>
            <person name="Hori S."/>
            <person name="Arai W."/>
            <person name="Tsubouchi T."/>
            <person name="Morono Y."/>
            <person name="Uchiyama I."/>
            <person name="Ito T."/>
            <person name="Fujiyama A."/>
            <person name="Inagaki F."/>
            <person name="Takami H."/>
        </authorList>
    </citation>
    <scope>NUCLEOTIDE SEQUENCE</scope>
    <source>
        <strain evidence="1">Expedition CK06-06</strain>
    </source>
</reference>
<comment type="caution">
    <text evidence="1">The sequence shown here is derived from an EMBL/GenBank/DDBJ whole genome shotgun (WGS) entry which is preliminary data.</text>
</comment>
<name>X1S9X2_9ZZZZ</name>
<sequence>LSKYQNIPKDLYNYIENAFKKDAQEHLLPVIAIEKKRKIVLEKIDNLFKEASSITKLSPVDIIKALDFRSKDTSLGRIDAVFAELRTIIFLSNLNLYNIIPLQAEKDEKSADFIATGSSDQYVIEVFCRISQFPPQTVEELKKDLETNKILIKPLTYEDDLFRDYINISKTKKTQLDNTAKKYGCNKKIMVMV</sequence>
<protein>
    <submittedName>
        <fullName evidence="1">Uncharacterized protein</fullName>
    </submittedName>
</protein>
<dbReference type="EMBL" id="BARW01014453">
    <property type="protein sequence ID" value="GAI75911.1"/>
    <property type="molecule type" value="Genomic_DNA"/>
</dbReference>
<accession>X1S9X2</accession>
<dbReference type="AlphaFoldDB" id="X1S9X2"/>